<dbReference type="eggNOG" id="ENOG5032S70">
    <property type="taxonomic scope" value="Bacteria"/>
</dbReference>
<sequence length="130" mass="15355">MSIEIDTRGVNITIKADGKHEYVEIRMQGKLHHRDYQVMIPVMEHAIEAARDKELDILVDMRQFEGWSFEAALDDMKFGLKLRNAFKKMAIVGDKKWEELSIELFKHFSKGEIRFFSDYNEALEWLRSDS</sequence>
<dbReference type="AlphaFoldDB" id="E6WYT5"/>
<dbReference type="InterPro" id="IPR038396">
    <property type="entry name" value="SpoIIAA-like_sf"/>
</dbReference>
<dbReference type="STRING" id="749222.Nitsa_1268"/>
<dbReference type="KEGG" id="nsa:Nitsa_1268"/>
<reference evidence="1 2" key="1">
    <citation type="journal article" date="2011" name="Stand. Genomic Sci.">
        <title>Complete genome sequence of Nitratifractor salsuginis type strain (E9I37-1).</title>
        <authorList>
            <person name="Anderson I."/>
            <person name="Sikorski J."/>
            <person name="Zeytun A."/>
            <person name="Nolan M."/>
            <person name="Lapidus A."/>
            <person name="Lucas S."/>
            <person name="Hammon N."/>
            <person name="Deshpande S."/>
            <person name="Cheng J.F."/>
            <person name="Tapia R."/>
            <person name="Han C."/>
            <person name="Goodwin L."/>
            <person name="Pitluck S."/>
            <person name="Liolios K."/>
            <person name="Pagani I."/>
            <person name="Ivanova N."/>
            <person name="Huntemann M."/>
            <person name="Mavromatis K."/>
            <person name="Ovchinikova G."/>
            <person name="Pati A."/>
            <person name="Chen A."/>
            <person name="Palaniappan K."/>
            <person name="Land M."/>
            <person name="Hauser L."/>
            <person name="Brambilla E.M."/>
            <person name="Ngatchou-Djao O.D."/>
            <person name="Rohde M."/>
            <person name="Tindall B.J."/>
            <person name="Goker M."/>
            <person name="Detter J.C."/>
            <person name="Woyke T."/>
            <person name="Bristow J."/>
            <person name="Eisen J.A."/>
            <person name="Markowitz V."/>
            <person name="Hugenholtz P."/>
            <person name="Klenk H.P."/>
            <person name="Kyrpides N.C."/>
        </authorList>
    </citation>
    <scope>NUCLEOTIDE SEQUENCE [LARGE SCALE GENOMIC DNA]</scope>
    <source>
        <strain evidence="2">DSM 16511 / JCM 12458 / E9I37-1</strain>
    </source>
</reference>
<dbReference type="Gene3D" id="3.40.50.10600">
    <property type="entry name" value="SpoIIaa-like domains"/>
    <property type="match status" value="1"/>
</dbReference>
<accession>E6WYT5</accession>
<dbReference type="RefSeq" id="WP_013554212.1">
    <property type="nucleotide sequence ID" value="NC_014935.1"/>
</dbReference>
<keyword evidence="2" id="KW-1185">Reference proteome</keyword>
<dbReference type="OrthoDB" id="9811577at2"/>
<evidence type="ECO:0008006" key="3">
    <source>
        <dbReference type="Google" id="ProtNLM"/>
    </source>
</evidence>
<proteinExistence type="predicted"/>
<dbReference type="SUPFAM" id="SSF52091">
    <property type="entry name" value="SpoIIaa-like"/>
    <property type="match status" value="1"/>
</dbReference>
<dbReference type="EMBL" id="CP002452">
    <property type="protein sequence ID" value="ADV46521.1"/>
    <property type="molecule type" value="Genomic_DNA"/>
</dbReference>
<reference evidence="2" key="2">
    <citation type="submission" date="2011-01" db="EMBL/GenBank/DDBJ databases">
        <title>The complete genome of Nitratifractor salsuginis DSM 16511.</title>
        <authorList>
            <consortium name="US DOE Joint Genome Institute (JGI-PGF)"/>
            <person name="Lucas S."/>
            <person name="Copeland A."/>
            <person name="Lapidus A."/>
            <person name="Bruce D."/>
            <person name="Goodwin L."/>
            <person name="Pitluck S."/>
            <person name="Kyrpides N."/>
            <person name="Mavromatis K."/>
            <person name="Ivanova N."/>
            <person name="Mikhailova N."/>
            <person name="Zeytun A."/>
            <person name="Detter J.C."/>
            <person name="Tapia R."/>
            <person name="Han C."/>
            <person name="Land M."/>
            <person name="Hauser L."/>
            <person name="Markowitz V."/>
            <person name="Cheng J.-F."/>
            <person name="Hugenholtz P."/>
            <person name="Woyke T."/>
            <person name="Wu D."/>
            <person name="Tindall B."/>
            <person name="Schuetze A."/>
            <person name="Brambilla E."/>
            <person name="Klenk H.-P."/>
            <person name="Eisen J.A."/>
        </authorList>
    </citation>
    <scope>NUCLEOTIDE SEQUENCE [LARGE SCALE GENOMIC DNA]</scope>
    <source>
        <strain evidence="2">DSM 16511 / JCM 12458 / E9I37-1</strain>
    </source>
</reference>
<name>E6WYT5_NITSE</name>
<dbReference type="InterPro" id="IPR036513">
    <property type="entry name" value="STAS_dom_sf"/>
</dbReference>
<organism evidence="1 2">
    <name type="scientific">Nitratifractor salsuginis (strain DSM 16511 / JCM 12458 / E9I37-1)</name>
    <dbReference type="NCBI Taxonomy" id="749222"/>
    <lineage>
        <taxon>Bacteria</taxon>
        <taxon>Pseudomonadati</taxon>
        <taxon>Campylobacterota</taxon>
        <taxon>Epsilonproteobacteria</taxon>
        <taxon>Campylobacterales</taxon>
        <taxon>Sulfurovaceae</taxon>
        <taxon>Nitratifractor</taxon>
    </lineage>
</organism>
<dbReference type="InterPro" id="IPR021866">
    <property type="entry name" value="SpoIIAA-like"/>
</dbReference>
<dbReference type="Pfam" id="PF11964">
    <property type="entry name" value="SpoIIAA-like"/>
    <property type="match status" value="1"/>
</dbReference>
<evidence type="ECO:0000313" key="1">
    <source>
        <dbReference type="EMBL" id="ADV46521.1"/>
    </source>
</evidence>
<dbReference type="HOGENOM" id="CLU_137390_3_1_7"/>
<gene>
    <name evidence="1" type="ordered locus">Nitsa_1268</name>
</gene>
<protein>
    <recommendedName>
        <fullName evidence="3">STAS/SEC14 domain-containing protein</fullName>
    </recommendedName>
</protein>
<dbReference type="Proteomes" id="UP000008633">
    <property type="component" value="Chromosome"/>
</dbReference>
<evidence type="ECO:0000313" key="2">
    <source>
        <dbReference type="Proteomes" id="UP000008633"/>
    </source>
</evidence>